<accession>A0A803XWM8</accession>
<reference evidence="1" key="1">
    <citation type="journal article" date="2010" name="PLoS Biol.">
        <title>Multi-platform next-generation sequencing of the domestic turkey (Meleagris gallopavo): genome assembly and analysis.</title>
        <authorList>
            <person name="Dalloul R.A."/>
            <person name="Long J.A."/>
            <person name="Zimin A.V."/>
            <person name="Aslam L."/>
            <person name="Beal K."/>
            <person name="Blomberg L.A."/>
            <person name="Bouffard P."/>
            <person name="Burt D.W."/>
            <person name="Crasta O."/>
            <person name="Crooijmans R.P."/>
            <person name="Cooper K."/>
            <person name="Coulombe R.A."/>
            <person name="De S."/>
            <person name="Delany M.E."/>
            <person name="Dodgson J.B."/>
            <person name="Dong J.J."/>
            <person name="Evans C."/>
            <person name="Frederickson K.M."/>
            <person name="Flicek P."/>
            <person name="Florea L."/>
            <person name="Folkerts O."/>
            <person name="Groenen M.A."/>
            <person name="Harkins T.T."/>
            <person name="Herrero J."/>
            <person name="Hoffmann S."/>
            <person name="Megens H.J."/>
            <person name="Jiang A."/>
            <person name="de Jong P."/>
            <person name="Kaiser P."/>
            <person name="Kim H."/>
            <person name="Kim K.W."/>
            <person name="Kim S."/>
            <person name="Langenberger D."/>
            <person name="Lee M.K."/>
            <person name="Lee T."/>
            <person name="Mane S."/>
            <person name="Marcais G."/>
            <person name="Marz M."/>
            <person name="McElroy A.P."/>
            <person name="Modise T."/>
            <person name="Nefedov M."/>
            <person name="Notredame C."/>
            <person name="Paton I.R."/>
            <person name="Payne W.S."/>
            <person name="Pertea G."/>
            <person name="Prickett D."/>
            <person name="Puiu D."/>
            <person name="Qioa D."/>
            <person name="Raineri E."/>
            <person name="Ruffier M."/>
            <person name="Salzberg S.L."/>
            <person name="Schatz M.C."/>
            <person name="Scheuring C."/>
            <person name="Schmidt C.J."/>
            <person name="Schroeder S."/>
            <person name="Searle S.M."/>
            <person name="Smith E.J."/>
            <person name="Smith J."/>
            <person name="Sonstegard T.S."/>
            <person name="Stadler P.F."/>
            <person name="Tafer H."/>
            <person name="Tu Z.J."/>
            <person name="Van Tassell C.P."/>
            <person name="Vilella A.J."/>
            <person name="Williams K.P."/>
            <person name="Yorke J.A."/>
            <person name="Zhang L."/>
            <person name="Zhang H.B."/>
            <person name="Zhang X."/>
            <person name="Zhang Y."/>
            <person name="Reed K.M."/>
        </authorList>
    </citation>
    <scope>NUCLEOTIDE SEQUENCE [LARGE SCALE GENOMIC DNA]</scope>
</reference>
<proteinExistence type="predicted"/>
<evidence type="ECO:0000313" key="1">
    <source>
        <dbReference type="Ensembl" id="ENSMGAP00000023924.1"/>
    </source>
</evidence>
<organism evidence="1 2">
    <name type="scientific">Meleagris gallopavo</name>
    <name type="common">Wild turkey</name>
    <dbReference type="NCBI Taxonomy" id="9103"/>
    <lineage>
        <taxon>Eukaryota</taxon>
        <taxon>Metazoa</taxon>
        <taxon>Chordata</taxon>
        <taxon>Craniata</taxon>
        <taxon>Vertebrata</taxon>
        <taxon>Euteleostomi</taxon>
        <taxon>Archelosauria</taxon>
        <taxon>Archosauria</taxon>
        <taxon>Dinosauria</taxon>
        <taxon>Saurischia</taxon>
        <taxon>Theropoda</taxon>
        <taxon>Coelurosauria</taxon>
        <taxon>Aves</taxon>
        <taxon>Neognathae</taxon>
        <taxon>Galloanserae</taxon>
        <taxon>Galliformes</taxon>
        <taxon>Phasianidae</taxon>
        <taxon>Meleagridinae</taxon>
        <taxon>Meleagris</taxon>
    </lineage>
</organism>
<sequence length="137" mass="14374">MHSPSLAHGRWKLRSQLLSAQVMAAPLSPQTQHCWKEQNRPISMGASVPMLSLPPICRQSPSTPLPVGRSCAQGCCALTWLLRAGGLPLPLGHNCALIASTARVPALSAPHQTALTLGLSPAAFALLQASRVTMAAL</sequence>
<dbReference type="InParanoid" id="A0A803XWM8"/>
<dbReference type="Ensembl" id="ENSMGAT00000027620.1">
    <property type="protein sequence ID" value="ENSMGAP00000023924.1"/>
    <property type="gene ID" value="ENSMGAG00000018599.1"/>
</dbReference>
<reference evidence="1" key="3">
    <citation type="submission" date="2025-09" db="UniProtKB">
        <authorList>
            <consortium name="Ensembl"/>
        </authorList>
    </citation>
    <scope>IDENTIFICATION</scope>
</reference>
<reference evidence="1" key="2">
    <citation type="submission" date="2025-08" db="UniProtKB">
        <authorList>
            <consortium name="Ensembl"/>
        </authorList>
    </citation>
    <scope>IDENTIFICATION</scope>
</reference>
<dbReference type="GeneTree" id="ENSGT01040000244452"/>
<dbReference type="Proteomes" id="UP000001645">
    <property type="component" value="Unplaced"/>
</dbReference>
<dbReference type="AlphaFoldDB" id="A0A803XWM8"/>
<name>A0A803XWM8_MELGA</name>
<evidence type="ECO:0000313" key="2">
    <source>
        <dbReference type="Proteomes" id="UP000001645"/>
    </source>
</evidence>
<protein>
    <submittedName>
        <fullName evidence="1">Uncharacterized protein</fullName>
    </submittedName>
</protein>
<keyword evidence="2" id="KW-1185">Reference proteome</keyword>